<comment type="caution">
    <text evidence="1">The sequence shown here is derived from an EMBL/GenBank/DDBJ whole genome shotgun (WGS) entry which is preliminary data.</text>
</comment>
<dbReference type="EMBL" id="WMEY01000001">
    <property type="protein sequence ID" value="MYL61736.1"/>
    <property type="molecule type" value="Genomic_DNA"/>
</dbReference>
<evidence type="ECO:0000313" key="1">
    <source>
        <dbReference type="EMBL" id="MYL61736.1"/>
    </source>
</evidence>
<dbReference type="Proteomes" id="UP000447833">
    <property type="component" value="Unassembled WGS sequence"/>
</dbReference>
<name>A0A845ETL9_9BACL</name>
<proteinExistence type="predicted"/>
<gene>
    <name evidence="1" type="ORF">GLW07_00065</name>
</gene>
<accession>A0A845ETL9</accession>
<organism evidence="1 2">
    <name type="scientific">Guptibacillus hwajinpoensis</name>
    <dbReference type="NCBI Taxonomy" id="208199"/>
    <lineage>
        <taxon>Bacteria</taxon>
        <taxon>Bacillati</taxon>
        <taxon>Bacillota</taxon>
        <taxon>Bacilli</taxon>
        <taxon>Bacillales</taxon>
        <taxon>Guptibacillaceae</taxon>
        <taxon>Guptibacillus</taxon>
    </lineage>
</organism>
<reference evidence="1 2" key="1">
    <citation type="submission" date="2019-11" db="EMBL/GenBank/DDBJ databases">
        <title>Genome sequences of 17 halophilic strains isolated from different environments.</title>
        <authorList>
            <person name="Furrow R.E."/>
        </authorList>
    </citation>
    <scope>NUCLEOTIDE SEQUENCE [LARGE SCALE GENOMIC DNA]</scope>
    <source>
        <strain evidence="1 2">22506_14_FS</strain>
    </source>
</reference>
<dbReference type="AlphaFoldDB" id="A0A845ETL9"/>
<evidence type="ECO:0000313" key="2">
    <source>
        <dbReference type="Proteomes" id="UP000447833"/>
    </source>
</evidence>
<protein>
    <submittedName>
        <fullName evidence="1">Uncharacterized protein</fullName>
    </submittedName>
</protein>
<sequence>MISIEREICRSINNGHIIYVGAALKKCRTVIMSLTCNGELLIGVDT</sequence>